<sequence>MIAVIGDDRRGFDPHRRTKILLYRSIDLSEIMRKAAIERQREQTERLMKDPSLAARQEKRARELVEADQERERALHDINATPELLPTMIGSVAAVGSGEFHAYKHSRRKLIDREASFQREEEEERRAEEFEQRRKELESRDAAKTAKNRLRRQKRKQNNKSKEPNMHLQAPKAPLQVGSATPLVGEDKHSLDSEQTQETPDMQTTSATASPVIELATDESNEGGEKSTESKPGRTDHDSTASKPEAHSNESKGITIIDDEEF</sequence>
<dbReference type="GO" id="GO:0003725">
    <property type="term" value="F:double-stranded RNA binding"/>
    <property type="evidence" value="ECO:0007669"/>
    <property type="project" value="InterPro"/>
</dbReference>
<dbReference type="GO" id="GO:0019901">
    <property type="term" value="F:protein kinase binding"/>
    <property type="evidence" value="ECO:0007669"/>
    <property type="project" value="TreeGrafter"/>
</dbReference>
<gene>
    <name evidence="2" type="ORF">GNLVRS02_ARAD1D41646g</name>
</gene>
<accession>A0A060TCT4</accession>
<organism evidence="2">
    <name type="scientific">Blastobotrys adeninivorans</name>
    <name type="common">Yeast</name>
    <name type="synonym">Arxula adeninivorans</name>
    <dbReference type="NCBI Taxonomy" id="409370"/>
    <lineage>
        <taxon>Eukaryota</taxon>
        <taxon>Fungi</taxon>
        <taxon>Dikarya</taxon>
        <taxon>Ascomycota</taxon>
        <taxon>Saccharomycotina</taxon>
        <taxon>Dipodascomycetes</taxon>
        <taxon>Dipodascales</taxon>
        <taxon>Trichomonascaceae</taxon>
        <taxon>Blastobotrys</taxon>
    </lineage>
</organism>
<evidence type="ECO:0000256" key="1">
    <source>
        <dbReference type="SAM" id="MobiDB-lite"/>
    </source>
</evidence>
<dbReference type="EMBL" id="HG937694">
    <property type="protein sequence ID" value="CDP38748.1"/>
    <property type="molecule type" value="Genomic_DNA"/>
</dbReference>
<feature type="compositionally biased region" description="Basic and acidic residues" evidence="1">
    <location>
        <begin position="116"/>
        <end position="144"/>
    </location>
</feature>
<dbReference type="GO" id="GO:0005730">
    <property type="term" value="C:nucleolus"/>
    <property type="evidence" value="ECO:0007669"/>
    <property type="project" value="TreeGrafter"/>
</dbReference>
<name>A0A060TCT4_BLAAD</name>
<reference evidence="2" key="2">
    <citation type="submission" date="2014-06" db="EMBL/GenBank/DDBJ databases">
        <title>The complete genome of Blastobotrys (Arxula) adeninivorans LS3 - a yeast of biotechnological interest.</title>
        <authorList>
            <person name="Kunze G."/>
            <person name="Gaillardin C."/>
            <person name="Czernicka M."/>
            <person name="Durrens P."/>
            <person name="Martin T."/>
            <person name="Boer E."/>
            <person name="Gabaldon T."/>
            <person name="Cruz J."/>
            <person name="Talla E."/>
            <person name="Marck C."/>
            <person name="Goffeau A."/>
            <person name="Barbe V."/>
            <person name="Baret P."/>
            <person name="Baronian K."/>
            <person name="Beier S."/>
            <person name="Bleykasten C."/>
            <person name="Bode R."/>
            <person name="Casaregola S."/>
            <person name="Despons L."/>
            <person name="Fairhead C."/>
            <person name="Giersberg M."/>
            <person name="Gierski P."/>
            <person name="Hahnel U."/>
            <person name="Hartmann A."/>
            <person name="Jankowska D."/>
            <person name="Jubin C."/>
            <person name="Jung P."/>
            <person name="Lafontaine I."/>
            <person name="Leh-Louis V."/>
            <person name="Lemaire M."/>
            <person name="Marcet-Houben M."/>
            <person name="Mascher M."/>
            <person name="Morel G."/>
            <person name="Richard G.-F."/>
            <person name="Riechen J."/>
            <person name="Sacerdot C."/>
            <person name="Sarkar A."/>
            <person name="Savel G."/>
            <person name="Schacherer J."/>
            <person name="Sherman D."/>
            <person name="Straub M.-L."/>
            <person name="Stein N."/>
            <person name="Thierry A."/>
            <person name="Trautwein-Schult A."/>
            <person name="Westhof E."/>
            <person name="Worch S."/>
            <person name="Dujon B."/>
            <person name="Souciet J.-L."/>
            <person name="Wincker P."/>
            <person name="Scholz U."/>
            <person name="Neuveglise N."/>
        </authorList>
    </citation>
    <scope>NUCLEOTIDE SEQUENCE</scope>
    <source>
        <strain evidence="2">LS3</strain>
    </source>
</reference>
<dbReference type="InterPro" id="IPR009548">
    <property type="entry name" value="Prkrip1"/>
</dbReference>
<feature type="compositionally biased region" description="Polar residues" evidence="1">
    <location>
        <begin position="193"/>
        <end position="209"/>
    </location>
</feature>
<proteinExistence type="predicted"/>
<feature type="compositionally biased region" description="Basic residues" evidence="1">
    <location>
        <begin position="146"/>
        <end position="159"/>
    </location>
</feature>
<dbReference type="AlphaFoldDB" id="A0A060TCT4"/>
<dbReference type="PANTHER" id="PTHR13507">
    <property type="entry name" value="PRKR-INTERACTING PROTEIN 1"/>
    <property type="match status" value="1"/>
</dbReference>
<dbReference type="GO" id="GO:0004860">
    <property type="term" value="F:protein kinase inhibitor activity"/>
    <property type="evidence" value="ECO:0007669"/>
    <property type="project" value="TreeGrafter"/>
</dbReference>
<evidence type="ECO:0000313" key="2">
    <source>
        <dbReference type="EMBL" id="CDP38748.1"/>
    </source>
</evidence>
<feature type="region of interest" description="Disordered" evidence="1">
    <location>
        <begin position="116"/>
        <end position="262"/>
    </location>
</feature>
<feature type="compositionally biased region" description="Basic and acidic residues" evidence="1">
    <location>
        <begin position="223"/>
        <end position="250"/>
    </location>
</feature>
<dbReference type="PANTHER" id="PTHR13507:SF0">
    <property type="entry name" value="PRKR-INTERACTING PROTEIN 1"/>
    <property type="match status" value="1"/>
</dbReference>
<dbReference type="Pfam" id="PF06658">
    <property type="entry name" value="DUF1168"/>
    <property type="match status" value="1"/>
</dbReference>
<protein>
    <submittedName>
        <fullName evidence="2">ARAD1D41646p</fullName>
    </submittedName>
</protein>
<reference evidence="2" key="1">
    <citation type="submission" date="2014-02" db="EMBL/GenBank/DDBJ databases">
        <authorList>
            <person name="Genoscope - CEA"/>
        </authorList>
    </citation>
    <scope>NUCLEOTIDE SEQUENCE</scope>
    <source>
        <strain evidence="2">LS3</strain>
    </source>
</reference>